<comment type="subcellular location">
    <subcellularLocation>
        <location evidence="2">Nucleus</location>
    </subcellularLocation>
</comment>
<evidence type="ECO:0000256" key="7">
    <source>
        <dbReference type="ARBA" id="ARBA00023242"/>
    </source>
</evidence>
<keyword evidence="10" id="KW-1185">Reference proteome</keyword>
<evidence type="ECO:0000256" key="4">
    <source>
        <dbReference type="ARBA" id="ARBA00022722"/>
    </source>
</evidence>
<dbReference type="PANTHER" id="PTHR22930">
    <property type="match status" value="1"/>
</dbReference>
<comment type="caution">
    <text evidence="9">The sequence shown here is derived from an EMBL/GenBank/DDBJ whole genome shotgun (WGS) entry which is preliminary data.</text>
</comment>
<evidence type="ECO:0000259" key="8">
    <source>
        <dbReference type="Pfam" id="PF13359"/>
    </source>
</evidence>
<sequence>MKKRKTSGEYALTSEFSDKQFSNYFRANRDQFSEVNQLLKYVIRSEGCNAQRAVERGEKLAVFLRYLATGNSYKSISYSYRMNDRMVLNIVNEISTAIWKVIQPLYRPQPATETWENIARDFEQRWQFPNLTGAIDGKHVTIRKPADSGSSYFNYKQTFSMVLVVTVDANYKFVSINVGYMERFSDGSIFASSILAKHLNEQTLQLPPPKSLPAFEHTLPYVFVEDEAFFLSEHLIRPYPKKIITGNQENKVFNYRLSRVRQPVECAFGILASRFRVFRKSFEIKVDSVDNVLKVACVFHNYLRHNPKCESNMKSSPRINCFQSPATIPGRLF</sequence>
<organism evidence="9 10">
    <name type="scientific">Dryococelus australis</name>
    <dbReference type="NCBI Taxonomy" id="614101"/>
    <lineage>
        <taxon>Eukaryota</taxon>
        <taxon>Metazoa</taxon>
        <taxon>Ecdysozoa</taxon>
        <taxon>Arthropoda</taxon>
        <taxon>Hexapoda</taxon>
        <taxon>Insecta</taxon>
        <taxon>Pterygota</taxon>
        <taxon>Neoptera</taxon>
        <taxon>Polyneoptera</taxon>
        <taxon>Phasmatodea</taxon>
        <taxon>Verophasmatodea</taxon>
        <taxon>Anareolatae</taxon>
        <taxon>Phasmatidae</taxon>
        <taxon>Eurycanthinae</taxon>
        <taxon>Dryococelus</taxon>
    </lineage>
</organism>
<feature type="domain" description="DDE Tnp4" evidence="8">
    <location>
        <begin position="135"/>
        <end position="301"/>
    </location>
</feature>
<keyword evidence="5" id="KW-0479">Metal-binding</keyword>
<dbReference type="EMBL" id="JARBHB010000005">
    <property type="protein sequence ID" value="KAJ8883780.1"/>
    <property type="molecule type" value="Genomic_DNA"/>
</dbReference>
<comment type="similarity">
    <text evidence="3">Belongs to the HARBI1 family.</text>
</comment>
<accession>A0ABQ9HHT2</accession>
<comment type="cofactor">
    <cofactor evidence="1">
        <name>a divalent metal cation</name>
        <dbReference type="ChEBI" id="CHEBI:60240"/>
    </cofactor>
</comment>
<dbReference type="PANTHER" id="PTHR22930:SF269">
    <property type="entry name" value="NUCLEASE HARBI1-LIKE PROTEIN"/>
    <property type="match status" value="1"/>
</dbReference>
<dbReference type="InterPro" id="IPR045249">
    <property type="entry name" value="HARBI1-like"/>
</dbReference>
<evidence type="ECO:0000256" key="2">
    <source>
        <dbReference type="ARBA" id="ARBA00004123"/>
    </source>
</evidence>
<evidence type="ECO:0000256" key="3">
    <source>
        <dbReference type="ARBA" id="ARBA00006958"/>
    </source>
</evidence>
<keyword evidence="6" id="KW-0378">Hydrolase</keyword>
<proteinExistence type="inferred from homology"/>
<dbReference type="Proteomes" id="UP001159363">
    <property type="component" value="Chromosome 4"/>
</dbReference>
<dbReference type="InterPro" id="IPR027806">
    <property type="entry name" value="HARBI1_dom"/>
</dbReference>
<keyword evidence="7" id="KW-0539">Nucleus</keyword>
<keyword evidence="4" id="KW-0540">Nuclease</keyword>
<reference evidence="9 10" key="1">
    <citation type="submission" date="2023-02" db="EMBL/GenBank/DDBJ databases">
        <title>LHISI_Scaffold_Assembly.</title>
        <authorList>
            <person name="Stuart O.P."/>
            <person name="Cleave R."/>
            <person name="Magrath M.J.L."/>
            <person name="Mikheyev A.S."/>
        </authorList>
    </citation>
    <scope>NUCLEOTIDE SEQUENCE [LARGE SCALE GENOMIC DNA]</scope>
    <source>
        <strain evidence="9">Daus_M_001</strain>
        <tissue evidence="9">Leg muscle</tissue>
    </source>
</reference>
<evidence type="ECO:0000256" key="6">
    <source>
        <dbReference type="ARBA" id="ARBA00022801"/>
    </source>
</evidence>
<protein>
    <recommendedName>
        <fullName evidence="8">DDE Tnp4 domain-containing protein</fullName>
    </recommendedName>
</protein>
<evidence type="ECO:0000256" key="5">
    <source>
        <dbReference type="ARBA" id="ARBA00022723"/>
    </source>
</evidence>
<evidence type="ECO:0000256" key="1">
    <source>
        <dbReference type="ARBA" id="ARBA00001968"/>
    </source>
</evidence>
<evidence type="ECO:0000313" key="9">
    <source>
        <dbReference type="EMBL" id="KAJ8883780.1"/>
    </source>
</evidence>
<gene>
    <name evidence="9" type="ORF">PR048_015634</name>
</gene>
<dbReference type="Pfam" id="PF13359">
    <property type="entry name" value="DDE_Tnp_4"/>
    <property type="match status" value="1"/>
</dbReference>
<evidence type="ECO:0000313" key="10">
    <source>
        <dbReference type="Proteomes" id="UP001159363"/>
    </source>
</evidence>
<name>A0ABQ9HHT2_9NEOP</name>